<evidence type="ECO:0000256" key="1">
    <source>
        <dbReference type="ARBA" id="ARBA00004123"/>
    </source>
</evidence>
<reference evidence="7" key="1">
    <citation type="submission" date="2020-10" db="EMBL/GenBank/DDBJ databases">
        <authorList>
            <person name="Kikuchi T."/>
        </authorList>
    </citation>
    <scope>NUCLEOTIDE SEQUENCE</scope>
    <source>
        <strain evidence="7">NKZ352</strain>
    </source>
</reference>
<evidence type="ECO:0000313" key="7">
    <source>
        <dbReference type="EMBL" id="CAD6187987.1"/>
    </source>
</evidence>
<gene>
    <name evidence="7" type="ORF">CAUJ_LOCUS3906</name>
</gene>
<dbReference type="Proteomes" id="UP000835052">
    <property type="component" value="Unassembled WGS sequence"/>
</dbReference>
<protein>
    <submittedName>
        <fullName evidence="7">Uncharacterized protein</fullName>
    </submittedName>
</protein>
<evidence type="ECO:0000256" key="2">
    <source>
        <dbReference type="ARBA" id="ARBA00022618"/>
    </source>
</evidence>
<proteinExistence type="predicted"/>
<comment type="subcellular location">
    <subcellularLocation>
        <location evidence="1">Nucleus</location>
    </subcellularLocation>
</comment>
<dbReference type="OrthoDB" id="200660at2759"/>
<dbReference type="GO" id="GO:0005634">
    <property type="term" value="C:nucleus"/>
    <property type="evidence" value="ECO:0007669"/>
    <property type="project" value="UniProtKB-SubCell"/>
</dbReference>
<keyword evidence="4" id="KW-0539">Nucleus</keyword>
<feature type="compositionally biased region" description="Polar residues" evidence="6">
    <location>
        <begin position="1309"/>
        <end position="1319"/>
    </location>
</feature>
<keyword evidence="8" id="KW-1185">Reference proteome</keyword>
<accession>A0A8S1GX35</accession>
<organism evidence="7 8">
    <name type="scientific">Caenorhabditis auriculariae</name>
    <dbReference type="NCBI Taxonomy" id="2777116"/>
    <lineage>
        <taxon>Eukaryota</taxon>
        <taxon>Metazoa</taxon>
        <taxon>Ecdysozoa</taxon>
        <taxon>Nematoda</taxon>
        <taxon>Chromadorea</taxon>
        <taxon>Rhabditida</taxon>
        <taxon>Rhabditina</taxon>
        <taxon>Rhabditomorpha</taxon>
        <taxon>Rhabditoidea</taxon>
        <taxon>Rhabditidae</taxon>
        <taxon>Peloderinae</taxon>
        <taxon>Caenorhabditis</taxon>
    </lineage>
</organism>
<comment type="caution">
    <text evidence="7">The sequence shown here is derived from an EMBL/GenBank/DDBJ whole genome shotgun (WGS) entry which is preliminary data.</text>
</comment>
<dbReference type="SUPFAM" id="SSF48371">
    <property type="entry name" value="ARM repeat"/>
    <property type="match status" value="1"/>
</dbReference>
<feature type="compositionally biased region" description="Basic residues" evidence="6">
    <location>
        <begin position="1520"/>
        <end position="1529"/>
    </location>
</feature>
<evidence type="ECO:0000256" key="4">
    <source>
        <dbReference type="ARBA" id="ARBA00023242"/>
    </source>
</evidence>
<dbReference type="InterPro" id="IPR039776">
    <property type="entry name" value="Pds5"/>
</dbReference>
<dbReference type="GO" id="GO:0007064">
    <property type="term" value="P:mitotic sister chromatid cohesion"/>
    <property type="evidence" value="ECO:0007669"/>
    <property type="project" value="InterPro"/>
</dbReference>
<keyword evidence="2" id="KW-0132">Cell division</keyword>
<evidence type="ECO:0000256" key="3">
    <source>
        <dbReference type="ARBA" id="ARBA00022776"/>
    </source>
</evidence>
<dbReference type="GO" id="GO:0000785">
    <property type="term" value="C:chromatin"/>
    <property type="evidence" value="ECO:0007669"/>
    <property type="project" value="TreeGrafter"/>
</dbReference>
<dbReference type="GO" id="GO:0006281">
    <property type="term" value="P:DNA repair"/>
    <property type="evidence" value="ECO:0007669"/>
    <property type="project" value="TreeGrafter"/>
</dbReference>
<feature type="region of interest" description="Disordered" evidence="6">
    <location>
        <begin position="1210"/>
        <end position="1529"/>
    </location>
</feature>
<keyword evidence="5" id="KW-0131">Cell cycle</keyword>
<feature type="compositionally biased region" description="Basic residues" evidence="6">
    <location>
        <begin position="1471"/>
        <end position="1481"/>
    </location>
</feature>
<feature type="compositionally biased region" description="Basic residues" evidence="6">
    <location>
        <begin position="1237"/>
        <end position="1246"/>
    </location>
</feature>
<dbReference type="InterPro" id="IPR016024">
    <property type="entry name" value="ARM-type_fold"/>
</dbReference>
<dbReference type="EMBL" id="CAJGYM010000007">
    <property type="protein sequence ID" value="CAD6187987.1"/>
    <property type="molecule type" value="Genomic_DNA"/>
</dbReference>
<dbReference type="Gene3D" id="1.25.10.10">
    <property type="entry name" value="Leucine-rich Repeat Variant"/>
    <property type="match status" value="1"/>
</dbReference>
<feature type="compositionally biased region" description="Basic and acidic residues" evidence="6">
    <location>
        <begin position="1365"/>
        <end position="1375"/>
    </location>
</feature>
<feature type="compositionally biased region" description="Basic residues" evidence="6">
    <location>
        <begin position="1270"/>
        <end position="1281"/>
    </location>
</feature>
<feature type="compositionally biased region" description="Polar residues" evidence="6">
    <location>
        <begin position="1377"/>
        <end position="1405"/>
    </location>
</feature>
<sequence length="1529" mass="173268">MAREDVDYPPNCQPISSTASSHEIVKKLKILLENLHEIPPNHECGSPTRYLKLFHHMSQNSFLSIANKDVQIYLACCLANILRIFSPELPSSDPRNLKEQYHFILRVLKDLGETRPDSPMFKRFHYLLELIHAAKLMHAVNEMGDESSVVYRSLLKSVLQIPTGKGWKKPQNAAKKDIAKEETDQVLNEGDNETEDDERDVYDKIKEMLVDLSCRTIHEMDQVSNSVLDVIFFYLIKPQKLQCVESSELALIILKKSKIHLEPSIHAVLEQAVMAGELPSEFEMTGSGCRSKLFEVIRELHDISADFVSTVVPFLPKLLQAEDENHREHATRLIGMMARSPRSKFRDTSVKIREECTRRSTDILMNHAQLRGQISGYLERLIHDSEESVRGLAIQVITDTAKVRLEAISEQLITACCERMLDKKPKVRAEAIKRLLSLFYHVVSNCGLNGKYTSSDREAVFLIPQKTLNVYKMASRSSTMEDTKVMIERYFQLYMIPYKMDVNERIKLMSDLYTRLDPTSVQSFSDIVSKSSAIRRSLRELLETIAKTDLDREKKTAIVQQRIRRLSSFFAEPQTLVTALKGFVNQLSSDQKSFELLEYVVTNNYTTEKMETVASELLTRIVQLKTVATLSSGPGQALRRFIDRCTPLSMDNQAALVLMNKVLDVVKDAECLHKESLEMLPSHLKLLKQWTENFPHLFSDEDVIGKFRHMLKSDEPIIVEAAMDSLIATMNHSAFRQKFLDVPWSKELCDEIVALVETDSKGFGRSCKLGVRLICLLAGRDNSANVLNNIIEKLLERIDIEDEASPNSFQALTEIFRAYPDKYFYKVIGILNDKRKLGLGFMLSTKRDEGDPLEFDPSLPLVKQPWPKYTPSKVTAMKFVTRVLFYSMASPLVAKSPETVQQLQKVVKSHFCILASIISSAGDPSESANLCAVEKARLRAVAGACILKLCYYWNYRKLLDMESFIYVSKLVEDEADCVRNYFVVRLRKGISRILPIEFGAFFCQVNFAVSANSDDGANLREMKSFRDGCRRLAHDAFTTRKKTTNSGAVDDAHRPIFDAENVVAYTVFLLAHHEGCTSNEDVRGLAELQECLWFVLEALIGAKCDMETVVQIFEELKKDGDTYMRDCVSSSSNVLRVTPEQLETHNKKMWALCDLGIAMMLYRAKVVVKDDRKKLQLSKNFFYRVKDSNPAEVYAPDELLTDEKRRNGRLPAAIRDFSSTKRKNNSSLSSGEATRAAPRRGLRKQKTSQNISIRSHSEPENSDDEVALVVKKRVTAAKPNRKKESLVSDSEDEEKVPKQVKKASRAESSKSGSKRMNSIETTRRQEEDEEQELGEPSTSTNGKNAEDDSETEPDEEKIVVSPIRGRREIKSKETVIENANEQPNGSEKNSTNLKKFFGSQAQIGSLENLAISPIVKEGKMPRRGAKPAALATSTPFRAEAKKSRLSKRKSAIPLDEEDEEEKISLGEPSPKRRTSDRKKIIKVSSPEKQPSSKKGPTKEVFKRRNAKMTVLEAKTARSPSKTKGKSRRK</sequence>
<dbReference type="Pfam" id="PF20168">
    <property type="entry name" value="PDS5"/>
    <property type="match status" value="1"/>
</dbReference>
<keyword evidence="3" id="KW-0498">Mitosis</keyword>
<dbReference type="GO" id="GO:0051301">
    <property type="term" value="P:cell division"/>
    <property type="evidence" value="ECO:0007669"/>
    <property type="project" value="UniProtKB-KW"/>
</dbReference>
<dbReference type="InterPro" id="IPR011989">
    <property type="entry name" value="ARM-like"/>
</dbReference>
<dbReference type="PANTHER" id="PTHR12663">
    <property type="entry name" value="ANDROGEN INDUCED INHIBITOR OF PROLIFERATION AS3 / PDS5-RELATED"/>
    <property type="match status" value="1"/>
</dbReference>
<evidence type="ECO:0000256" key="5">
    <source>
        <dbReference type="ARBA" id="ARBA00023306"/>
    </source>
</evidence>
<name>A0A8S1GX35_9PELO</name>
<dbReference type="PANTHER" id="PTHR12663:SF0">
    <property type="entry name" value="PRECOCIOUS DISSOCIATION OF SISTERS 5, ISOFORM A"/>
    <property type="match status" value="1"/>
</dbReference>
<evidence type="ECO:0000313" key="8">
    <source>
        <dbReference type="Proteomes" id="UP000835052"/>
    </source>
</evidence>
<evidence type="ECO:0000256" key="6">
    <source>
        <dbReference type="SAM" id="MobiDB-lite"/>
    </source>
</evidence>